<organism evidence="1 2">
    <name type="scientific">Streptococcus mitis</name>
    <dbReference type="NCBI Taxonomy" id="28037"/>
    <lineage>
        <taxon>Bacteria</taxon>
        <taxon>Bacillati</taxon>
        <taxon>Bacillota</taxon>
        <taxon>Bacilli</taxon>
        <taxon>Lactobacillales</taxon>
        <taxon>Streptococcaceae</taxon>
        <taxon>Streptococcus</taxon>
        <taxon>Streptococcus mitis group</taxon>
    </lineage>
</organism>
<dbReference type="InterPro" id="IPR023214">
    <property type="entry name" value="HAD_sf"/>
</dbReference>
<proteinExistence type="predicted"/>
<dbReference type="Proteomes" id="UP000281657">
    <property type="component" value="Unassembled WGS sequence"/>
</dbReference>
<dbReference type="GO" id="GO:0005829">
    <property type="term" value="C:cytosol"/>
    <property type="evidence" value="ECO:0007669"/>
    <property type="project" value="TreeGrafter"/>
</dbReference>
<dbReference type="AlphaFoldDB" id="A0A428DQ81"/>
<dbReference type="EMBL" id="RJNY01000006">
    <property type="protein sequence ID" value="RSI97998.1"/>
    <property type="molecule type" value="Genomic_DNA"/>
</dbReference>
<accession>A0A428DQ81</accession>
<protein>
    <submittedName>
        <fullName evidence="1">HMP-PP phosphatase</fullName>
    </submittedName>
</protein>
<name>A0A428DQ81_STRMT</name>
<dbReference type="Gene3D" id="3.30.1240.10">
    <property type="match status" value="1"/>
</dbReference>
<dbReference type="Gene3D" id="3.40.50.1000">
    <property type="entry name" value="HAD superfamily/HAD-like"/>
    <property type="match status" value="1"/>
</dbReference>
<dbReference type="GO" id="GO:0000287">
    <property type="term" value="F:magnesium ion binding"/>
    <property type="evidence" value="ECO:0007669"/>
    <property type="project" value="TreeGrafter"/>
</dbReference>
<dbReference type="RefSeq" id="WP_125840682.1">
    <property type="nucleotide sequence ID" value="NZ_RJNY01000006.1"/>
</dbReference>
<evidence type="ECO:0000313" key="2">
    <source>
        <dbReference type="Proteomes" id="UP000281657"/>
    </source>
</evidence>
<comment type="caution">
    <text evidence="1">The sequence shown here is derived from an EMBL/GenBank/DDBJ whole genome shotgun (WGS) entry which is preliminary data.</text>
</comment>
<dbReference type="GO" id="GO:0016791">
    <property type="term" value="F:phosphatase activity"/>
    <property type="evidence" value="ECO:0007669"/>
    <property type="project" value="TreeGrafter"/>
</dbReference>
<dbReference type="InterPro" id="IPR036412">
    <property type="entry name" value="HAD-like_sf"/>
</dbReference>
<evidence type="ECO:0000313" key="1">
    <source>
        <dbReference type="EMBL" id="RSI97998.1"/>
    </source>
</evidence>
<sequence>MKFVFDLDGTLSFDYMTIDEEIKQVLLKAEDYGHELVFASARSYRDCLGLLGPKLSQRLVIGLNGGVAYHLGQAIFERNLDARVYQALVDYCQTYNLPFFVDDCFDYSGQIVEKIPFFSSVDPLKVVVYMGDHEDLLDDLLGQLERLGQAHLSYHAHEKCLYVNPLDTHKATTVEKLCGENFIAFGNDQNDIELFKTSLYSVQIGDFAGLTPYADDTLELKGEPSPAVAAKISQTFAEFKGK</sequence>
<dbReference type="PANTHER" id="PTHR10000">
    <property type="entry name" value="PHOSPHOSERINE PHOSPHATASE"/>
    <property type="match status" value="1"/>
</dbReference>
<dbReference type="Pfam" id="PF08282">
    <property type="entry name" value="Hydrolase_3"/>
    <property type="match status" value="2"/>
</dbReference>
<dbReference type="PANTHER" id="PTHR10000:SF8">
    <property type="entry name" value="HAD SUPERFAMILY HYDROLASE-LIKE, TYPE 3"/>
    <property type="match status" value="1"/>
</dbReference>
<dbReference type="SUPFAM" id="SSF56784">
    <property type="entry name" value="HAD-like"/>
    <property type="match status" value="1"/>
</dbReference>
<reference evidence="1 2" key="1">
    <citation type="submission" date="2018-11" db="EMBL/GenBank/DDBJ databases">
        <title>Species Designations Belie Phenotypic and Genotypic Heterogeneity in Oral Streptococci.</title>
        <authorList>
            <person name="Velsko I."/>
        </authorList>
    </citation>
    <scope>NUCLEOTIDE SEQUENCE [LARGE SCALE GENOMIC DNA]</scope>
    <source>
        <strain evidence="1 2">BCC60</strain>
    </source>
</reference>
<gene>
    <name evidence="1" type="primary">cof</name>
    <name evidence="1" type="ORF">D8847_03890</name>
</gene>